<name>A0A9Q8UQW5_PASFU</name>
<dbReference type="Gene3D" id="2.160.20.10">
    <property type="entry name" value="Single-stranded right-handed beta-helix, Pectin lyase-like"/>
    <property type="match status" value="3"/>
</dbReference>
<dbReference type="InterPro" id="IPR024535">
    <property type="entry name" value="RHGA/B-epi-like_pectate_lyase"/>
</dbReference>
<dbReference type="RefSeq" id="XP_047763545.1">
    <property type="nucleotide sequence ID" value="XM_047906640.1"/>
</dbReference>
<dbReference type="GeneID" id="71987370"/>
<evidence type="ECO:0000313" key="5">
    <source>
        <dbReference type="Proteomes" id="UP000756132"/>
    </source>
</evidence>
<reference evidence="4" key="2">
    <citation type="journal article" date="2022" name="Microb. Genom.">
        <title>A chromosome-scale genome assembly of the tomato pathogen Cladosporium fulvum reveals a compartmentalized genome architecture and the presence of a dispensable chromosome.</title>
        <authorList>
            <person name="Zaccaron A.Z."/>
            <person name="Chen L.H."/>
            <person name="Samaras A."/>
            <person name="Stergiopoulos I."/>
        </authorList>
    </citation>
    <scope>NUCLEOTIDE SEQUENCE</scope>
    <source>
        <strain evidence="4">Race5_Kim</strain>
    </source>
</reference>
<dbReference type="AlphaFoldDB" id="A0A9Q8UQW5"/>
<keyword evidence="5" id="KW-1185">Reference proteome</keyword>
<feature type="domain" description="Rhamnogalacturonase A/B/Epimerase-like pectate lyase" evidence="3">
    <location>
        <begin position="111"/>
        <end position="291"/>
    </location>
</feature>
<dbReference type="InterPro" id="IPR011050">
    <property type="entry name" value="Pectin_lyase_fold/virulence"/>
</dbReference>
<protein>
    <submittedName>
        <fullName evidence="4">Glucan endo-1,3-beta-glucosidase</fullName>
    </submittedName>
</protein>
<dbReference type="KEGG" id="ffu:CLAFUR5_07492"/>
<proteinExistence type="predicted"/>
<reference evidence="4" key="1">
    <citation type="submission" date="2021-12" db="EMBL/GenBank/DDBJ databases">
        <authorList>
            <person name="Zaccaron A."/>
            <person name="Stergiopoulos I."/>
        </authorList>
    </citation>
    <scope>NUCLEOTIDE SEQUENCE</scope>
    <source>
        <strain evidence="4">Race5_Kim</strain>
    </source>
</reference>
<evidence type="ECO:0000256" key="1">
    <source>
        <dbReference type="SAM" id="MobiDB-lite"/>
    </source>
</evidence>
<organism evidence="4 5">
    <name type="scientific">Passalora fulva</name>
    <name type="common">Tomato leaf mold</name>
    <name type="synonym">Cladosporium fulvum</name>
    <dbReference type="NCBI Taxonomy" id="5499"/>
    <lineage>
        <taxon>Eukaryota</taxon>
        <taxon>Fungi</taxon>
        <taxon>Dikarya</taxon>
        <taxon>Ascomycota</taxon>
        <taxon>Pezizomycotina</taxon>
        <taxon>Dothideomycetes</taxon>
        <taxon>Dothideomycetidae</taxon>
        <taxon>Mycosphaerellales</taxon>
        <taxon>Mycosphaerellaceae</taxon>
        <taxon>Fulvia</taxon>
    </lineage>
</organism>
<evidence type="ECO:0000313" key="4">
    <source>
        <dbReference type="EMBL" id="UJO19179.1"/>
    </source>
</evidence>
<dbReference type="EMBL" id="CP090168">
    <property type="protein sequence ID" value="UJO19179.1"/>
    <property type="molecule type" value="Genomic_DNA"/>
</dbReference>
<dbReference type="InterPro" id="IPR012334">
    <property type="entry name" value="Pectin_lyas_fold"/>
</dbReference>
<evidence type="ECO:0000259" key="3">
    <source>
        <dbReference type="Pfam" id="PF12708"/>
    </source>
</evidence>
<keyword evidence="2" id="KW-0732">Signal</keyword>
<gene>
    <name evidence="4" type="ORF">CLAFUR5_07492</name>
</gene>
<dbReference type="SUPFAM" id="SSF51126">
    <property type="entry name" value="Pectin lyase-like"/>
    <property type="match status" value="2"/>
</dbReference>
<evidence type="ECO:0000256" key="2">
    <source>
        <dbReference type="SAM" id="SignalP"/>
    </source>
</evidence>
<sequence length="705" mass="74933">MFLLTYLLPLVWLASSSPFPQTRANNITSLNTTSFNSTRIAAAAVASSWWYANIDHSTGAVRDYAPGVGDYNYPIYKSVNNVNDLYNAIFSDGPNGSQRPSALGDQDPGNIISNDYLAALPRVVYIQPGTYVLNRKLALTGDTILIGDAVNPPILQASSGFSDPYVIQGGSGITDPSDNNGHGELRFSRMIKNIIIDTTQATGKSDLIALEWGVAQNCALTNIQIRMPLQKHTGLYVGQGSTIQVADVSFSYGDTGILVRNQQATLKNMKFVDTTTGITIAGGFAMNILNPTFDTVGNCVTQTNGQPWLSIVDANVVNSGILLQTVQYPNFMLENAVRDNNNAMAVAGGKAVVGGIQKVGHYVYGNTYGKNPPYQTGNTPSAGRRPSSLLVNGKFPIVTPNQHTDKTAADVINLKDTSQNGGIKVLGDGNNIDGPGLQAGLNKAASAGKIAYLPFGVYRVDDTLTIPPGTILFGNGWSTIQGIGQNFKTESNPRPVVQVGAPGSSGTAEIHDIRVNAGEQLPGGILVQVNMAAGKGGVLVEATKGTWLTGLGSEHWWYYNLGYNKASNVFVSLYQSETNYQEGNSQSGSGGPSDPPPGPFQPTGAGPDWSHCDGAAAVCRMTMNQWFKSGSNIVSYSSASWNFGDGNRQANVNVMEQAPANLQLYGLCAGSSTNYIMRLPDGSRFGRPDDGYKGSWQTLVAEATF</sequence>
<accession>A0A9Q8UQW5</accession>
<feature type="region of interest" description="Disordered" evidence="1">
    <location>
        <begin position="580"/>
        <end position="607"/>
    </location>
</feature>
<dbReference type="Pfam" id="PF12708">
    <property type="entry name" value="Pect-lyase_RHGA_epim"/>
    <property type="match status" value="1"/>
</dbReference>
<feature type="signal peptide" evidence="2">
    <location>
        <begin position="1"/>
        <end position="24"/>
    </location>
</feature>
<feature type="chain" id="PRO_5040345230" evidence="2">
    <location>
        <begin position="25"/>
        <end position="705"/>
    </location>
</feature>
<dbReference type="OrthoDB" id="1046782at2759"/>
<dbReference type="Proteomes" id="UP000756132">
    <property type="component" value="Chromosome 6"/>
</dbReference>